<comment type="caution">
    <text evidence="1">The sequence shown here is derived from an EMBL/GenBank/DDBJ whole genome shotgun (WGS) entry which is preliminary data.</text>
</comment>
<evidence type="ECO:0000313" key="2">
    <source>
        <dbReference type="Proteomes" id="UP000193484"/>
    </source>
</evidence>
<dbReference type="STRING" id="1793.AWC04_03960"/>
<evidence type="ECO:0000313" key="1">
    <source>
        <dbReference type="EMBL" id="ORV07577.1"/>
    </source>
</evidence>
<organism evidence="1 2">
    <name type="scientific">Mycolicibacterium fallax</name>
    <name type="common">Mycobacterium fallax</name>
    <dbReference type="NCBI Taxonomy" id="1793"/>
    <lineage>
        <taxon>Bacteria</taxon>
        <taxon>Bacillati</taxon>
        <taxon>Actinomycetota</taxon>
        <taxon>Actinomycetes</taxon>
        <taxon>Mycobacteriales</taxon>
        <taxon>Mycobacteriaceae</taxon>
        <taxon>Mycolicibacterium</taxon>
    </lineage>
</organism>
<dbReference type="RefSeq" id="WP_085093316.1">
    <property type="nucleotide sequence ID" value="NZ_AP022603.1"/>
</dbReference>
<sequence length="144" mass="16006">MITQWIEDCQVQRIGLHEGLMISLEDYNELVITRPLQLTLPPEGGYPAEDVMIDPNDVPDVQRPLLNFAGSTCTHATCDDDGTLHLQLSSGHRITVAADEHATAWELYGKRHGYMACLPRGRVHVVRHDVPEEDQVADTPAAAR</sequence>
<dbReference type="AlphaFoldDB" id="A0A1X1RJ50"/>
<dbReference type="EMBL" id="LQOJ01000019">
    <property type="protein sequence ID" value="ORV07577.1"/>
    <property type="molecule type" value="Genomic_DNA"/>
</dbReference>
<name>A0A1X1RJ50_MYCFA</name>
<dbReference type="Pfam" id="PF19686">
    <property type="entry name" value="DUF6188"/>
    <property type="match status" value="1"/>
</dbReference>
<protein>
    <submittedName>
        <fullName evidence="1">Uncharacterized protein</fullName>
    </submittedName>
</protein>
<keyword evidence="2" id="KW-1185">Reference proteome</keyword>
<proteinExistence type="predicted"/>
<dbReference type="Proteomes" id="UP000193484">
    <property type="component" value="Unassembled WGS sequence"/>
</dbReference>
<accession>A0A1X1RJ50</accession>
<gene>
    <name evidence="1" type="ORF">AWC04_03960</name>
</gene>
<dbReference type="OrthoDB" id="5146786at2"/>
<reference evidence="1 2" key="1">
    <citation type="submission" date="2016-01" db="EMBL/GenBank/DDBJ databases">
        <title>The new phylogeny of the genus Mycobacterium.</title>
        <authorList>
            <person name="Tarcisio F."/>
            <person name="Conor M."/>
            <person name="Antonella G."/>
            <person name="Elisabetta G."/>
            <person name="Giulia F.S."/>
            <person name="Sara T."/>
            <person name="Anna F."/>
            <person name="Clotilde B."/>
            <person name="Roberto B."/>
            <person name="Veronica D.S."/>
            <person name="Fabio R."/>
            <person name="Monica P."/>
            <person name="Olivier J."/>
            <person name="Enrico T."/>
            <person name="Nicola S."/>
        </authorList>
    </citation>
    <scope>NUCLEOTIDE SEQUENCE [LARGE SCALE GENOMIC DNA]</scope>
    <source>
        <strain evidence="1 2">DSM 44179</strain>
    </source>
</reference>
<dbReference type="InterPro" id="IPR046179">
    <property type="entry name" value="DUF6188"/>
</dbReference>